<feature type="binding site" evidence="13">
    <location>
        <begin position="61"/>
        <end position="65"/>
    </location>
    <ligand>
        <name>FMN</name>
        <dbReference type="ChEBI" id="CHEBI:58210"/>
    </ligand>
</feature>
<dbReference type="SUPFAM" id="SSF51395">
    <property type="entry name" value="FMN-linked oxidoreductases"/>
    <property type="match status" value="1"/>
</dbReference>
<feature type="binding site" evidence="13">
    <location>
        <position position="171"/>
    </location>
    <ligand>
        <name>substrate</name>
    </ligand>
</feature>
<dbReference type="NCBIfam" id="NF003645">
    <property type="entry name" value="PRK05286.1-2"/>
    <property type="match status" value="1"/>
</dbReference>
<evidence type="ECO:0000256" key="1">
    <source>
        <dbReference type="ARBA" id="ARBA00003125"/>
    </source>
</evidence>
<feature type="binding site" evidence="13">
    <location>
        <position position="216"/>
    </location>
    <ligand>
        <name>FMN</name>
        <dbReference type="ChEBI" id="CHEBI:58210"/>
    </ligand>
</feature>
<dbReference type="Gene3D" id="3.20.20.70">
    <property type="entry name" value="Aldolase class I"/>
    <property type="match status" value="1"/>
</dbReference>
<dbReference type="InterPro" id="IPR050074">
    <property type="entry name" value="DHO_dehydrogenase"/>
</dbReference>
<keyword evidence="11 13" id="KW-0472">Membrane</keyword>
<keyword evidence="8 13" id="KW-0288">FMN</keyword>
<evidence type="ECO:0000256" key="3">
    <source>
        <dbReference type="ARBA" id="ARBA00005161"/>
    </source>
</evidence>
<evidence type="ECO:0000256" key="7">
    <source>
        <dbReference type="ARBA" id="ARBA00022630"/>
    </source>
</evidence>
<dbReference type="PANTHER" id="PTHR48109:SF4">
    <property type="entry name" value="DIHYDROOROTATE DEHYDROGENASE (QUINONE), MITOCHONDRIAL"/>
    <property type="match status" value="1"/>
</dbReference>
<dbReference type="NCBIfam" id="NF003646">
    <property type="entry name" value="PRK05286.1-4"/>
    <property type="match status" value="1"/>
</dbReference>
<gene>
    <name evidence="13" type="primary">pyrD</name>
    <name evidence="15" type="ORF">C4F51_08740</name>
</gene>
<comment type="caution">
    <text evidence="15">The sequence shown here is derived from an EMBL/GenBank/DDBJ whole genome shotgun (WGS) entry which is preliminary data.</text>
</comment>
<evidence type="ECO:0000256" key="9">
    <source>
        <dbReference type="ARBA" id="ARBA00022975"/>
    </source>
</evidence>
<dbReference type="GO" id="GO:0006207">
    <property type="term" value="P:'de novo' pyrimidine nucleobase biosynthetic process"/>
    <property type="evidence" value="ECO:0007669"/>
    <property type="project" value="UniProtKB-UniRule"/>
</dbReference>
<feature type="active site" description="Nucleophile" evidence="13">
    <location>
        <position position="174"/>
    </location>
</feature>
<dbReference type="InterPro" id="IPR013785">
    <property type="entry name" value="Aldolase_TIM"/>
</dbReference>
<dbReference type="GO" id="GO:0106430">
    <property type="term" value="F:dihydroorotate dehydrogenase (quinone) activity"/>
    <property type="evidence" value="ECO:0007669"/>
    <property type="project" value="UniProtKB-EC"/>
</dbReference>
<dbReference type="RefSeq" id="WP_193908998.1">
    <property type="nucleotide sequence ID" value="NZ_PRDL01000001.1"/>
</dbReference>
<feature type="binding site" evidence="13">
    <location>
        <position position="244"/>
    </location>
    <ligand>
        <name>FMN</name>
        <dbReference type="ChEBI" id="CHEBI:58210"/>
    </ligand>
</feature>
<dbReference type="HAMAP" id="MF_00225">
    <property type="entry name" value="DHO_dh_type2"/>
    <property type="match status" value="1"/>
</dbReference>
<dbReference type="Pfam" id="PF01180">
    <property type="entry name" value="DHO_dh"/>
    <property type="match status" value="1"/>
</dbReference>
<dbReference type="InterPro" id="IPR001295">
    <property type="entry name" value="Dihydroorotate_DH_CS"/>
</dbReference>
<dbReference type="InterPro" id="IPR005719">
    <property type="entry name" value="Dihydroorotate_DH_2"/>
</dbReference>
<comment type="function">
    <text evidence="1 13">Catalyzes the conversion of dihydroorotate to orotate with quinone as electron acceptor.</text>
</comment>
<dbReference type="GO" id="GO:0005737">
    <property type="term" value="C:cytoplasm"/>
    <property type="evidence" value="ECO:0007669"/>
    <property type="project" value="InterPro"/>
</dbReference>
<feature type="binding site" evidence="13">
    <location>
        <position position="267"/>
    </location>
    <ligand>
        <name>FMN</name>
        <dbReference type="ChEBI" id="CHEBI:58210"/>
    </ligand>
</feature>
<keyword evidence="16" id="KW-1185">Reference proteome</keyword>
<protein>
    <recommendedName>
        <fullName evidence="13">Dihydroorotate dehydrogenase (quinone)</fullName>
        <ecNumber evidence="13">1.3.5.2</ecNumber>
    </recommendedName>
    <alternativeName>
        <fullName evidence="13">DHOdehase</fullName>
        <shortName evidence="13">DHOD</shortName>
        <shortName evidence="13">DHODase</shortName>
    </alternativeName>
    <alternativeName>
        <fullName evidence="13">Dihydroorotate oxidase</fullName>
    </alternativeName>
</protein>
<evidence type="ECO:0000256" key="8">
    <source>
        <dbReference type="ARBA" id="ARBA00022643"/>
    </source>
</evidence>
<feature type="binding site" evidence="13">
    <location>
        <position position="296"/>
    </location>
    <ligand>
        <name>FMN</name>
        <dbReference type="ChEBI" id="CHEBI:58210"/>
    </ligand>
</feature>
<evidence type="ECO:0000256" key="5">
    <source>
        <dbReference type="ARBA" id="ARBA00011245"/>
    </source>
</evidence>
<keyword evidence="7 13" id="KW-0285">Flavoprotein</keyword>
<keyword evidence="6 13" id="KW-1003">Cell membrane</keyword>
<dbReference type="EC" id="1.3.5.2" evidence="13"/>
<keyword evidence="9 13" id="KW-0665">Pyrimidine biosynthesis</keyword>
<comment type="cofactor">
    <cofactor evidence="13">
        <name>FMN</name>
        <dbReference type="ChEBI" id="CHEBI:58210"/>
    </cofactor>
    <text evidence="13">Binds 1 FMN per subunit.</text>
</comment>
<feature type="binding site" evidence="13">
    <location>
        <position position="65"/>
    </location>
    <ligand>
        <name>substrate</name>
    </ligand>
</feature>
<dbReference type="NCBIfam" id="NF003644">
    <property type="entry name" value="PRK05286.1-1"/>
    <property type="match status" value="1"/>
</dbReference>
<dbReference type="GO" id="GO:0044205">
    <property type="term" value="P:'de novo' UMP biosynthetic process"/>
    <property type="evidence" value="ECO:0007669"/>
    <property type="project" value="UniProtKB-UniRule"/>
</dbReference>
<dbReference type="FunFam" id="3.20.20.70:FF:000028">
    <property type="entry name" value="Dihydroorotate dehydrogenase (quinone)"/>
    <property type="match status" value="1"/>
</dbReference>
<evidence type="ECO:0000256" key="13">
    <source>
        <dbReference type="HAMAP-Rule" id="MF_00225"/>
    </source>
</evidence>
<feature type="binding site" evidence="13">
    <location>
        <begin position="317"/>
        <end position="318"/>
    </location>
    <ligand>
        <name>FMN</name>
        <dbReference type="ChEBI" id="CHEBI:58210"/>
    </ligand>
</feature>
<evidence type="ECO:0000259" key="14">
    <source>
        <dbReference type="Pfam" id="PF01180"/>
    </source>
</evidence>
<dbReference type="InterPro" id="IPR005720">
    <property type="entry name" value="Dihydroorotate_DH_cat"/>
</dbReference>
<evidence type="ECO:0000256" key="10">
    <source>
        <dbReference type="ARBA" id="ARBA00023002"/>
    </source>
</evidence>
<dbReference type="PANTHER" id="PTHR48109">
    <property type="entry name" value="DIHYDROOROTATE DEHYDROGENASE (QUINONE), MITOCHONDRIAL-RELATED"/>
    <property type="match status" value="1"/>
</dbReference>
<evidence type="ECO:0000256" key="6">
    <source>
        <dbReference type="ARBA" id="ARBA00022475"/>
    </source>
</evidence>
<feature type="binding site" evidence="13">
    <location>
        <position position="176"/>
    </location>
    <ligand>
        <name>substrate</name>
    </ligand>
</feature>
<comment type="pathway">
    <text evidence="3 13">Pyrimidine metabolism; UMP biosynthesis via de novo pathway; orotate from (S)-dihydroorotate (quinone route): step 1/1.</text>
</comment>
<evidence type="ECO:0000256" key="11">
    <source>
        <dbReference type="ARBA" id="ARBA00023136"/>
    </source>
</evidence>
<evidence type="ECO:0000256" key="2">
    <source>
        <dbReference type="ARBA" id="ARBA00004202"/>
    </source>
</evidence>
<sequence length="340" mass="36606">MYAYIRKALFLLDAEVSHEFSLDMLGAAGRLKLLGLFACDIPDHPVEVMGLRFPNPVGLAAGLDKNGDYFNALGQLGFGFVEIGTVTPRPQPGNLQPRLFRIPEREAIINRMGFNNKGVDHLVAQVEKRNYPGILGINIGKNATTPVEQAVDDYLIGMQKVYAHADYITVNVSSPNTPGLRTLQFGDSLNQLLASLKAEQLRLQALHQRYVPVAVKIAPDMDDNAIVEVARALRNEGMDGVIATNTTIGREGVEGLPNSEEGGGLSGLPVRDKSTRVIQALHAELGTSLPIIGVGGIFDGESAAEKIRAGASLVQVYSGFIYRGPSIVKDIAETLALLPR</sequence>
<dbReference type="PROSITE" id="PS00911">
    <property type="entry name" value="DHODEHASE_1"/>
    <property type="match status" value="1"/>
</dbReference>
<dbReference type="AlphaFoldDB" id="A0A928V603"/>
<feature type="binding site" evidence="13">
    <location>
        <begin position="245"/>
        <end position="246"/>
    </location>
    <ligand>
        <name>substrate</name>
    </ligand>
</feature>
<evidence type="ECO:0000313" key="15">
    <source>
        <dbReference type="EMBL" id="MBE8717272.1"/>
    </source>
</evidence>
<dbReference type="PROSITE" id="PS00912">
    <property type="entry name" value="DHODEHASE_2"/>
    <property type="match status" value="1"/>
</dbReference>
<feature type="domain" description="Dihydroorotate dehydrogenase catalytic" evidence="14">
    <location>
        <begin position="46"/>
        <end position="336"/>
    </location>
</feature>
<dbReference type="InterPro" id="IPR012135">
    <property type="entry name" value="Dihydroorotate_DH_1_2"/>
</dbReference>
<name>A0A928V603_9GAMM</name>
<comment type="subcellular location">
    <subcellularLocation>
        <location evidence="2 13">Cell membrane</location>
        <topology evidence="2 13">Peripheral membrane protein</topology>
    </subcellularLocation>
</comment>
<dbReference type="PIRSF" id="PIRSF000164">
    <property type="entry name" value="DHO_oxidase"/>
    <property type="match status" value="1"/>
</dbReference>
<dbReference type="CDD" id="cd04738">
    <property type="entry name" value="DHOD_2_like"/>
    <property type="match status" value="1"/>
</dbReference>
<feature type="binding site" evidence="13">
    <location>
        <position position="85"/>
    </location>
    <ligand>
        <name>FMN</name>
        <dbReference type="ChEBI" id="CHEBI:58210"/>
    </ligand>
</feature>
<comment type="catalytic activity">
    <reaction evidence="12 13">
        <text>(S)-dihydroorotate + a quinone = orotate + a quinol</text>
        <dbReference type="Rhea" id="RHEA:30187"/>
        <dbReference type="ChEBI" id="CHEBI:24646"/>
        <dbReference type="ChEBI" id="CHEBI:30839"/>
        <dbReference type="ChEBI" id="CHEBI:30864"/>
        <dbReference type="ChEBI" id="CHEBI:132124"/>
        <dbReference type="EC" id="1.3.5.2"/>
    </reaction>
</comment>
<keyword evidence="10 13" id="KW-0560">Oxidoreductase</keyword>
<dbReference type="EMBL" id="PRDL01000001">
    <property type="protein sequence ID" value="MBE8717272.1"/>
    <property type="molecule type" value="Genomic_DNA"/>
</dbReference>
<accession>A0A928V603</accession>
<comment type="similarity">
    <text evidence="4 13">Belongs to the dihydroorotate dehydrogenase family. Type 2 subfamily.</text>
</comment>
<proteinExistence type="inferred from homology"/>
<evidence type="ECO:0000313" key="16">
    <source>
        <dbReference type="Proteomes" id="UP000652567"/>
    </source>
</evidence>
<dbReference type="NCBIfam" id="NF003652">
    <property type="entry name" value="PRK05286.2-5"/>
    <property type="match status" value="1"/>
</dbReference>
<feature type="binding site" evidence="13">
    <location>
        <position position="138"/>
    </location>
    <ligand>
        <name>FMN</name>
        <dbReference type="ChEBI" id="CHEBI:58210"/>
    </ligand>
</feature>
<comment type="subunit">
    <text evidence="5 13">Monomer.</text>
</comment>
<evidence type="ECO:0000256" key="4">
    <source>
        <dbReference type="ARBA" id="ARBA00005359"/>
    </source>
</evidence>
<organism evidence="15 16">
    <name type="scientific">Cellvibrio polysaccharolyticus</name>
    <dbReference type="NCBI Taxonomy" id="2082724"/>
    <lineage>
        <taxon>Bacteria</taxon>
        <taxon>Pseudomonadati</taxon>
        <taxon>Pseudomonadota</taxon>
        <taxon>Gammaproteobacteria</taxon>
        <taxon>Cellvibrionales</taxon>
        <taxon>Cellvibrionaceae</taxon>
        <taxon>Cellvibrio</taxon>
    </lineage>
</organism>
<dbReference type="GO" id="GO:0005886">
    <property type="term" value="C:plasma membrane"/>
    <property type="evidence" value="ECO:0007669"/>
    <property type="project" value="UniProtKB-SubCell"/>
</dbReference>
<feature type="binding site" evidence="13">
    <location>
        <begin position="110"/>
        <end position="114"/>
    </location>
    <ligand>
        <name>substrate</name>
    </ligand>
</feature>
<dbReference type="Proteomes" id="UP000652567">
    <property type="component" value="Unassembled WGS sequence"/>
</dbReference>
<dbReference type="NCBIfam" id="TIGR01036">
    <property type="entry name" value="pyrD_sub2"/>
    <property type="match status" value="1"/>
</dbReference>
<reference evidence="15" key="1">
    <citation type="submission" date="2018-07" db="EMBL/GenBank/DDBJ databases">
        <title>Genome assembly of strain Ka43.</title>
        <authorList>
            <person name="Kukolya J."/>
            <person name="Nagy I."/>
            <person name="Horvath B."/>
            <person name="Toth A."/>
        </authorList>
    </citation>
    <scope>NUCLEOTIDE SEQUENCE</scope>
    <source>
        <strain evidence="15">KB43</strain>
    </source>
</reference>
<evidence type="ECO:0000256" key="12">
    <source>
        <dbReference type="ARBA" id="ARBA00048639"/>
    </source>
</evidence>
<feature type="binding site" evidence="13">
    <location>
        <position position="171"/>
    </location>
    <ligand>
        <name>FMN</name>
        <dbReference type="ChEBI" id="CHEBI:58210"/>
    </ligand>
</feature>